<evidence type="ECO:0000313" key="2">
    <source>
        <dbReference type="Proteomes" id="UP000054383"/>
    </source>
</evidence>
<dbReference type="STRING" id="28573.A0A0U1LLN4"/>
<dbReference type="Proteomes" id="UP000054383">
    <property type="component" value="Unassembled WGS sequence"/>
</dbReference>
<sequence length="97" mass="10442">MSSTDAATNDVSVNTNPAPQTQVKLAGKVLASVYFNDPFGSMDERLNISAVTGANRGISLGIMECLDNGPAKVYYIDIGEPGEEFPRLHGRRNLRSI</sequence>
<accession>A0A0U1LLN4</accession>
<protein>
    <submittedName>
        <fullName evidence="1">Uncharacterized protein</fullName>
    </submittedName>
</protein>
<proteinExistence type="predicted"/>
<dbReference type="EMBL" id="CVMT01000001">
    <property type="protein sequence ID" value="CRG83356.1"/>
    <property type="molecule type" value="Genomic_DNA"/>
</dbReference>
<name>A0A0U1LLN4_TALIS</name>
<gene>
    <name evidence="1" type="ORF">PISL3812_00707</name>
</gene>
<organism evidence="1 2">
    <name type="scientific">Talaromyces islandicus</name>
    <name type="common">Penicillium islandicum</name>
    <dbReference type="NCBI Taxonomy" id="28573"/>
    <lineage>
        <taxon>Eukaryota</taxon>
        <taxon>Fungi</taxon>
        <taxon>Dikarya</taxon>
        <taxon>Ascomycota</taxon>
        <taxon>Pezizomycotina</taxon>
        <taxon>Eurotiomycetes</taxon>
        <taxon>Eurotiomycetidae</taxon>
        <taxon>Eurotiales</taxon>
        <taxon>Trichocomaceae</taxon>
        <taxon>Talaromyces</taxon>
        <taxon>Talaromyces sect. Islandici</taxon>
    </lineage>
</organism>
<dbReference type="OrthoDB" id="417891at2759"/>
<evidence type="ECO:0000313" key="1">
    <source>
        <dbReference type="EMBL" id="CRG83356.1"/>
    </source>
</evidence>
<keyword evidence="2" id="KW-1185">Reference proteome</keyword>
<dbReference type="AlphaFoldDB" id="A0A0U1LLN4"/>
<reference evidence="1 2" key="1">
    <citation type="submission" date="2015-04" db="EMBL/GenBank/DDBJ databases">
        <authorList>
            <person name="Syromyatnikov M.Y."/>
            <person name="Popov V.N."/>
        </authorList>
    </citation>
    <scope>NUCLEOTIDE SEQUENCE [LARGE SCALE GENOMIC DNA]</scope>
    <source>
        <strain evidence="1">WF-38-12</strain>
    </source>
</reference>